<evidence type="ECO:0000313" key="2">
    <source>
        <dbReference type="EMBL" id="KAK4111304.1"/>
    </source>
</evidence>
<feature type="region of interest" description="Disordered" evidence="1">
    <location>
        <begin position="189"/>
        <end position="214"/>
    </location>
</feature>
<dbReference type="EMBL" id="MU853346">
    <property type="protein sequence ID" value="KAK4111304.1"/>
    <property type="molecule type" value="Genomic_DNA"/>
</dbReference>
<protein>
    <submittedName>
        <fullName evidence="2">Uncharacterized protein</fullName>
    </submittedName>
</protein>
<dbReference type="Proteomes" id="UP001302812">
    <property type="component" value="Unassembled WGS sequence"/>
</dbReference>
<name>A0AAN6TBG5_9PEZI</name>
<feature type="compositionally biased region" description="Acidic residues" evidence="1">
    <location>
        <begin position="130"/>
        <end position="140"/>
    </location>
</feature>
<evidence type="ECO:0000313" key="3">
    <source>
        <dbReference type="Proteomes" id="UP001302812"/>
    </source>
</evidence>
<sequence>MSVSSRSSSSGSSSRGQYRERRLPKTAAVNALLYFSGRNPTRVKSVRVYYNDDDIETGSTGSGSVFSWASGRSDVYLVESTTPYWYDDYYMETSAEPKHKKRKSRKQGRSSRASQRPPTGTWPRHATVQDESDDDDDDESVNSYDDYGPPQAGFPHPGMMPPPGHPPGPPPGAFQPVYGGMYPPHVHPEFVPPPPPMGPAATPPPPPPGGHFVPDSAGIQVFVDG</sequence>
<dbReference type="RefSeq" id="XP_064668874.1">
    <property type="nucleotide sequence ID" value="XM_064808677.1"/>
</dbReference>
<gene>
    <name evidence="2" type="ORF">N656DRAFT_153575</name>
</gene>
<keyword evidence="3" id="KW-1185">Reference proteome</keyword>
<organism evidence="2 3">
    <name type="scientific">Canariomyces notabilis</name>
    <dbReference type="NCBI Taxonomy" id="2074819"/>
    <lineage>
        <taxon>Eukaryota</taxon>
        <taxon>Fungi</taxon>
        <taxon>Dikarya</taxon>
        <taxon>Ascomycota</taxon>
        <taxon>Pezizomycotina</taxon>
        <taxon>Sordariomycetes</taxon>
        <taxon>Sordariomycetidae</taxon>
        <taxon>Sordariales</taxon>
        <taxon>Chaetomiaceae</taxon>
        <taxon>Canariomyces</taxon>
    </lineage>
</organism>
<feature type="compositionally biased region" description="Pro residues" evidence="1">
    <location>
        <begin position="190"/>
        <end position="209"/>
    </location>
</feature>
<feature type="compositionally biased region" description="Low complexity" evidence="1">
    <location>
        <begin position="1"/>
        <end position="16"/>
    </location>
</feature>
<dbReference type="GeneID" id="89932800"/>
<reference evidence="2" key="2">
    <citation type="submission" date="2023-05" db="EMBL/GenBank/DDBJ databases">
        <authorList>
            <consortium name="Lawrence Berkeley National Laboratory"/>
            <person name="Steindorff A."/>
            <person name="Hensen N."/>
            <person name="Bonometti L."/>
            <person name="Westerberg I."/>
            <person name="Brannstrom I.O."/>
            <person name="Guillou S."/>
            <person name="Cros-Aarteil S."/>
            <person name="Calhoun S."/>
            <person name="Haridas S."/>
            <person name="Kuo A."/>
            <person name="Mondo S."/>
            <person name="Pangilinan J."/>
            <person name="Riley R."/>
            <person name="Labutti K."/>
            <person name="Andreopoulos B."/>
            <person name="Lipzen A."/>
            <person name="Chen C."/>
            <person name="Yanf M."/>
            <person name="Daum C."/>
            <person name="Ng V."/>
            <person name="Clum A."/>
            <person name="Ohm R."/>
            <person name="Martin F."/>
            <person name="Silar P."/>
            <person name="Natvig D."/>
            <person name="Lalanne C."/>
            <person name="Gautier V."/>
            <person name="Ament-Velasquez S.L."/>
            <person name="Kruys A."/>
            <person name="Hutchinson M.I."/>
            <person name="Powell A.J."/>
            <person name="Barry K."/>
            <person name="Miller A.N."/>
            <person name="Grigoriev I.V."/>
            <person name="Debuchy R."/>
            <person name="Gladieux P."/>
            <person name="Thoren M.H."/>
            <person name="Johannesson H."/>
        </authorList>
    </citation>
    <scope>NUCLEOTIDE SEQUENCE</scope>
    <source>
        <strain evidence="2">CBS 508.74</strain>
    </source>
</reference>
<feature type="region of interest" description="Disordered" evidence="1">
    <location>
        <begin position="1"/>
        <end position="23"/>
    </location>
</feature>
<evidence type="ECO:0000256" key="1">
    <source>
        <dbReference type="SAM" id="MobiDB-lite"/>
    </source>
</evidence>
<reference evidence="2" key="1">
    <citation type="journal article" date="2023" name="Mol. Phylogenet. Evol.">
        <title>Genome-scale phylogeny and comparative genomics of the fungal order Sordariales.</title>
        <authorList>
            <person name="Hensen N."/>
            <person name="Bonometti L."/>
            <person name="Westerberg I."/>
            <person name="Brannstrom I.O."/>
            <person name="Guillou S."/>
            <person name="Cros-Aarteil S."/>
            <person name="Calhoun S."/>
            <person name="Haridas S."/>
            <person name="Kuo A."/>
            <person name="Mondo S."/>
            <person name="Pangilinan J."/>
            <person name="Riley R."/>
            <person name="LaButti K."/>
            <person name="Andreopoulos B."/>
            <person name="Lipzen A."/>
            <person name="Chen C."/>
            <person name="Yan M."/>
            <person name="Daum C."/>
            <person name="Ng V."/>
            <person name="Clum A."/>
            <person name="Steindorff A."/>
            <person name="Ohm R.A."/>
            <person name="Martin F."/>
            <person name="Silar P."/>
            <person name="Natvig D.O."/>
            <person name="Lalanne C."/>
            <person name="Gautier V."/>
            <person name="Ament-Velasquez S.L."/>
            <person name="Kruys A."/>
            <person name="Hutchinson M.I."/>
            <person name="Powell A.J."/>
            <person name="Barry K."/>
            <person name="Miller A.N."/>
            <person name="Grigoriev I.V."/>
            <person name="Debuchy R."/>
            <person name="Gladieux P."/>
            <person name="Hiltunen Thoren M."/>
            <person name="Johannesson H."/>
        </authorList>
    </citation>
    <scope>NUCLEOTIDE SEQUENCE</scope>
    <source>
        <strain evidence="2">CBS 508.74</strain>
    </source>
</reference>
<proteinExistence type="predicted"/>
<feature type="compositionally biased region" description="Basic residues" evidence="1">
    <location>
        <begin position="98"/>
        <end position="109"/>
    </location>
</feature>
<comment type="caution">
    <text evidence="2">The sequence shown here is derived from an EMBL/GenBank/DDBJ whole genome shotgun (WGS) entry which is preliminary data.</text>
</comment>
<dbReference type="AlphaFoldDB" id="A0AAN6TBG5"/>
<feature type="region of interest" description="Disordered" evidence="1">
    <location>
        <begin position="95"/>
        <end position="176"/>
    </location>
</feature>
<accession>A0AAN6TBG5</accession>
<feature type="compositionally biased region" description="Pro residues" evidence="1">
    <location>
        <begin position="158"/>
        <end position="173"/>
    </location>
</feature>